<dbReference type="InterPro" id="IPR050832">
    <property type="entry name" value="Bact_Acetyltransf"/>
</dbReference>
<proteinExistence type="predicted"/>
<keyword evidence="2" id="KW-0012">Acyltransferase</keyword>
<accession>A0A5J4KT06</accession>
<dbReference type="Pfam" id="PF00583">
    <property type="entry name" value="Acetyltransf_1"/>
    <property type="match status" value="2"/>
</dbReference>
<organism evidence="4 5">
    <name type="scientific">Dictyobacter vulcani</name>
    <dbReference type="NCBI Taxonomy" id="2607529"/>
    <lineage>
        <taxon>Bacteria</taxon>
        <taxon>Bacillati</taxon>
        <taxon>Chloroflexota</taxon>
        <taxon>Ktedonobacteria</taxon>
        <taxon>Ktedonobacterales</taxon>
        <taxon>Dictyobacteraceae</taxon>
        <taxon>Dictyobacter</taxon>
    </lineage>
</organism>
<evidence type="ECO:0000259" key="3">
    <source>
        <dbReference type="PROSITE" id="PS51186"/>
    </source>
</evidence>
<dbReference type="InterPro" id="IPR000182">
    <property type="entry name" value="GNAT_dom"/>
</dbReference>
<reference evidence="4 5" key="1">
    <citation type="submission" date="2019-10" db="EMBL/GenBank/DDBJ databases">
        <title>Dictyobacter vulcani sp. nov., within the class Ktedonobacteria, isolated from soil of volcanic Mt. Zao.</title>
        <authorList>
            <person name="Zheng Y."/>
            <person name="Wang C.M."/>
            <person name="Sakai Y."/>
            <person name="Abe K."/>
            <person name="Yokota A."/>
            <person name="Yabe S."/>
        </authorList>
    </citation>
    <scope>NUCLEOTIDE SEQUENCE [LARGE SCALE GENOMIC DNA]</scope>
    <source>
        <strain evidence="4 5">W12</strain>
    </source>
</reference>
<feature type="domain" description="N-acetyltransferase" evidence="3">
    <location>
        <begin position="9"/>
        <end position="177"/>
    </location>
</feature>
<dbReference type="PROSITE" id="PS51186">
    <property type="entry name" value="GNAT"/>
    <property type="match status" value="2"/>
</dbReference>
<comment type="caution">
    <text evidence="4">The sequence shown here is derived from an EMBL/GenBank/DDBJ whole genome shotgun (WGS) entry which is preliminary data.</text>
</comment>
<name>A0A5J4KT06_9CHLR</name>
<protein>
    <submittedName>
        <fullName evidence="4">GNAT family acetyltransferase</fullName>
    </submittedName>
</protein>
<gene>
    <name evidence="4" type="ORF">KDW_37090</name>
</gene>
<feature type="domain" description="N-acetyltransferase" evidence="3">
    <location>
        <begin position="171"/>
        <end position="322"/>
    </location>
</feature>
<dbReference type="EMBL" id="BKZW01000002">
    <property type="protein sequence ID" value="GER89547.1"/>
    <property type="molecule type" value="Genomic_DNA"/>
</dbReference>
<dbReference type="Proteomes" id="UP000326912">
    <property type="component" value="Unassembled WGS sequence"/>
</dbReference>
<dbReference type="SUPFAM" id="SSF55729">
    <property type="entry name" value="Acyl-CoA N-acyltransferases (Nat)"/>
    <property type="match status" value="2"/>
</dbReference>
<dbReference type="CDD" id="cd04301">
    <property type="entry name" value="NAT_SF"/>
    <property type="match status" value="2"/>
</dbReference>
<evidence type="ECO:0000256" key="2">
    <source>
        <dbReference type="ARBA" id="ARBA00023315"/>
    </source>
</evidence>
<evidence type="ECO:0000313" key="4">
    <source>
        <dbReference type="EMBL" id="GER89547.1"/>
    </source>
</evidence>
<dbReference type="RefSeq" id="WP_151757427.1">
    <property type="nucleotide sequence ID" value="NZ_BKZW01000002.1"/>
</dbReference>
<dbReference type="GO" id="GO:0016747">
    <property type="term" value="F:acyltransferase activity, transferring groups other than amino-acyl groups"/>
    <property type="evidence" value="ECO:0007669"/>
    <property type="project" value="InterPro"/>
</dbReference>
<dbReference type="PANTHER" id="PTHR43877">
    <property type="entry name" value="AMINOALKYLPHOSPHONATE N-ACETYLTRANSFERASE-RELATED-RELATED"/>
    <property type="match status" value="1"/>
</dbReference>
<dbReference type="InterPro" id="IPR016181">
    <property type="entry name" value="Acyl_CoA_acyltransferase"/>
</dbReference>
<evidence type="ECO:0000256" key="1">
    <source>
        <dbReference type="ARBA" id="ARBA00022679"/>
    </source>
</evidence>
<keyword evidence="1 4" id="KW-0808">Transferase</keyword>
<dbReference type="AlphaFoldDB" id="A0A5J4KT06"/>
<keyword evidence="5" id="KW-1185">Reference proteome</keyword>
<sequence length="324" mass="37121">MYPHLRRGYSVRNPTSADMPAIIQLLYDFDYHETGEADFYQIEDIENDWQSLDVSRDAWVVIAEDGLLCGYATLTFARPRGRLFADGYVHPRHYNNGIGTTLIELMEARAAEIVQQEPMGTRLVLVNNIIATSSASIELLEKLAYTLTRAYLRMGIVLTAPPATPAWPSNIVLRTCDGSLEDIYRVYEVAEESFSDHWAHPPQSFEEWKKHHVRESFNPDLWFLALDGEQIAGVALCRDMEEHKGWVSVLGVRRQWRQHGLGTALLHHSFAVFYQRQRPAVNLVVDSQSLTGAQRIYERAGMHVTMRMGRYEKELRPGKDLQDE</sequence>
<dbReference type="Gene3D" id="3.40.630.30">
    <property type="match status" value="1"/>
</dbReference>
<evidence type="ECO:0000313" key="5">
    <source>
        <dbReference type="Proteomes" id="UP000326912"/>
    </source>
</evidence>